<dbReference type="InterPro" id="IPR032675">
    <property type="entry name" value="LRR_dom_sf"/>
</dbReference>
<keyword evidence="4" id="KW-1185">Reference proteome</keyword>
<dbReference type="GO" id="GO:0031146">
    <property type="term" value="P:SCF-dependent proteasomal ubiquitin-dependent protein catabolic process"/>
    <property type="evidence" value="ECO:0007669"/>
    <property type="project" value="TreeGrafter"/>
</dbReference>
<dbReference type="InterPro" id="IPR006553">
    <property type="entry name" value="Leu-rich_rpt_Cys-con_subtyp"/>
</dbReference>
<dbReference type="PANTHER" id="PTHR13318">
    <property type="entry name" value="PARTNER OF PAIRED, ISOFORM B-RELATED"/>
    <property type="match status" value="1"/>
</dbReference>
<dbReference type="SUPFAM" id="SSF52047">
    <property type="entry name" value="RNI-like"/>
    <property type="match status" value="1"/>
</dbReference>
<dbReference type="Pfam" id="PF12937">
    <property type="entry name" value="F-box-like"/>
    <property type="match status" value="1"/>
</dbReference>
<dbReference type="AlphaFoldDB" id="A0AAD4DI63"/>
<organism evidence="3 4">
    <name type="scientific">Linnemannia exigua</name>
    <dbReference type="NCBI Taxonomy" id="604196"/>
    <lineage>
        <taxon>Eukaryota</taxon>
        <taxon>Fungi</taxon>
        <taxon>Fungi incertae sedis</taxon>
        <taxon>Mucoromycota</taxon>
        <taxon>Mortierellomycotina</taxon>
        <taxon>Mortierellomycetes</taxon>
        <taxon>Mortierellales</taxon>
        <taxon>Mortierellaceae</taxon>
        <taxon>Linnemannia</taxon>
    </lineage>
</organism>
<reference evidence="3" key="1">
    <citation type="journal article" date="2020" name="Fungal Divers.">
        <title>Resolving the Mortierellaceae phylogeny through synthesis of multi-gene phylogenetics and phylogenomics.</title>
        <authorList>
            <person name="Vandepol N."/>
            <person name="Liber J."/>
            <person name="Desiro A."/>
            <person name="Na H."/>
            <person name="Kennedy M."/>
            <person name="Barry K."/>
            <person name="Grigoriev I.V."/>
            <person name="Miller A.N."/>
            <person name="O'Donnell K."/>
            <person name="Stajich J.E."/>
            <person name="Bonito G."/>
        </authorList>
    </citation>
    <scope>NUCLEOTIDE SEQUENCE</scope>
    <source>
        <strain evidence="3">NRRL 28262</strain>
    </source>
</reference>
<dbReference type="InterPro" id="IPR001810">
    <property type="entry name" value="F-box_dom"/>
</dbReference>
<dbReference type="GO" id="GO:0019005">
    <property type="term" value="C:SCF ubiquitin ligase complex"/>
    <property type="evidence" value="ECO:0007669"/>
    <property type="project" value="TreeGrafter"/>
</dbReference>
<dbReference type="SUPFAM" id="SSF81383">
    <property type="entry name" value="F-box domain"/>
    <property type="match status" value="1"/>
</dbReference>
<dbReference type="Gene3D" id="3.80.10.10">
    <property type="entry name" value="Ribonuclease Inhibitor"/>
    <property type="match status" value="2"/>
</dbReference>
<dbReference type="SMART" id="SM00367">
    <property type="entry name" value="LRR_CC"/>
    <property type="match status" value="4"/>
</dbReference>
<accession>A0AAD4DI63</accession>
<dbReference type="EMBL" id="JAAAIL010000165">
    <property type="protein sequence ID" value="KAG0278851.1"/>
    <property type="molecule type" value="Genomic_DNA"/>
</dbReference>
<proteinExistence type="predicted"/>
<feature type="region of interest" description="Disordered" evidence="1">
    <location>
        <begin position="647"/>
        <end position="681"/>
    </location>
</feature>
<gene>
    <name evidence="3" type="ORF">BGZ95_002957</name>
</gene>
<protein>
    <recommendedName>
        <fullName evidence="2">F-box domain-containing protein</fullName>
    </recommendedName>
</protein>
<dbReference type="InterPro" id="IPR036047">
    <property type="entry name" value="F-box-like_dom_sf"/>
</dbReference>
<evidence type="ECO:0000313" key="3">
    <source>
        <dbReference type="EMBL" id="KAG0278851.1"/>
    </source>
</evidence>
<comment type="caution">
    <text evidence="3">The sequence shown here is derived from an EMBL/GenBank/DDBJ whole genome shotgun (WGS) entry which is preliminary data.</text>
</comment>
<evidence type="ECO:0000259" key="2">
    <source>
        <dbReference type="Pfam" id="PF12937"/>
    </source>
</evidence>
<feature type="region of interest" description="Disordered" evidence="1">
    <location>
        <begin position="527"/>
        <end position="553"/>
    </location>
</feature>
<sequence>MPTASTATSQAVARTSASCPSLLRFLPLEIPEILTHILSTLTKPQLASCSTVSRSWNSTAIPLLWAYFDNSPRLLKFKPLFAKYGKYVVFLDLYITSGEVFVPPAHLDLSSILNATPLVRHLSVKAAYSRTGARARAGAANMVSAILTVIQDMVAGQLVGLKLDIGDISEIDAKTFFPTLRMIRELELVGCKQYTVDAVADSGLGSLIKVVCLVGSGTTSGVYTTGDGVFGDKTLEDIGRYFSTLQEMGIFSNYSITSAGLTGFVEHCTTLTRFQLQCCPYVGSDGILAIIKASPGLTHVLLGHSKVTDSTLMELASPIGRASRLRALSAAFSTHITTAGIRAIVDSCFNLEELDFELCPQVTLGVFSEPAWVCVGLRALNMSNSHGGTTYSCDGVRSRAGLGLSFALIIPYLTHTTKDIYKQIGGLSQLQELDMCALPFVLDLATTGRRTIESLKRLRILRLSEQVGPLGSQAVIWLATRLPSLRWLELGQESVTDDFSRTLMQVNPDIRIFIVGRRNHVRRALQRRHGYTEPSLPDPPQSSYASDGDKDDDDDVLLEYEIEGGLPETAEPLIDVDEEVDDISMGSPVILAHGIQEPDDLEYDDPAFIDYQLSPPHSPDTDSDVGGLTVLRPYDCENTLYTSIAESEQDEGYDYSGNVFDNDGAHSVQSPGPGSGFSHVLLTPDLELDSDNKEQELEVEAHLPADADDGSDENLTNTASESHWPESDDEEQEFDEEAYLAEQHQLTCPTEEEFNAEQGYFNVHAEELAEAKEECLISLAVEEFNAEQERLEYVTEADYYSDQGYLETHAEDLAEPEEECLIVLVEEDFNASQECIEYLAEAGCNEKQEYLEAHAEEPAEPEKEHLANLAEDALYADQAEQEPLVQEIEAVLHAGQMEQAFLTQQTEAEFFEAQAKEAPLTDQEQEEFYVDQTGQEFYAELSDDEDFTEQGPYDMGINDYTDYQGTSSELEFIGDQLD</sequence>
<dbReference type="Proteomes" id="UP001194580">
    <property type="component" value="Unassembled WGS sequence"/>
</dbReference>
<feature type="region of interest" description="Disordered" evidence="1">
    <location>
        <begin position="702"/>
        <end position="735"/>
    </location>
</feature>
<dbReference type="Gene3D" id="1.20.1280.50">
    <property type="match status" value="1"/>
</dbReference>
<dbReference type="PANTHER" id="PTHR13318:SF95">
    <property type="entry name" value="F-BOX PROTEIN YLR352W"/>
    <property type="match status" value="1"/>
</dbReference>
<evidence type="ECO:0000256" key="1">
    <source>
        <dbReference type="SAM" id="MobiDB-lite"/>
    </source>
</evidence>
<evidence type="ECO:0000313" key="4">
    <source>
        <dbReference type="Proteomes" id="UP001194580"/>
    </source>
</evidence>
<name>A0AAD4DI63_9FUNG</name>
<feature type="domain" description="F-box" evidence="2">
    <location>
        <begin position="31"/>
        <end position="68"/>
    </location>
</feature>